<dbReference type="GO" id="GO:0016746">
    <property type="term" value="F:acyltransferase activity"/>
    <property type="evidence" value="ECO:0007669"/>
    <property type="project" value="UniProtKB-KW"/>
</dbReference>
<feature type="region of interest" description="C-terminal hotdog fold" evidence="9">
    <location>
        <begin position="1035"/>
        <end position="1178"/>
    </location>
</feature>
<dbReference type="InterPro" id="IPR014030">
    <property type="entry name" value="Ketoacyl_synth_N"/>
</dbReference>
<dbReference type="SMART" id="SM01294">
    <property type="entry name" value="PKS_PP_betabranch"/>
    <property type="match status" value="1"/>
</dbReference>
<evidence type="ECO:0000313" key="14">
    <source>
        <dbReference type="EMBL" id="MFC5156559.1"/>
    </source>
</evidence>
<dbReference type="Pfam" id="PF14765">
    <property type="entry name" value="PS-DH"/>
    <property type="match status" value="1"/>
</dbReference>
<comment type="cofactor">
    <cofactor evidence="1">
        <name>pantetheine 4'-phosphate</name>
        <dbReference type="ChEBI" id="CHEBI:47942"/>
    </cofactor>
</comment>
<dbReference type="InterPro" id="IPR009081">
    <property type="entry name" value="PP-bd_ACP"/>
</dbReference>
<evidence type="ECO:0000256" key="5">
    <source>
        <dbReference type="ARBA" id="ARBA00022679"/>
    </source>
</evidence>
<dbReference type="InterPro" id="IPR013968">
    <property type="entry name" value="PKS_KR"/>
</dbReference>
<dbReference type="Gene3D" id="3.40.47.10">
    <property type="match status" value="1"/>
</dbReference>
<evidence type="ECO:0000256" key="4">
    <source>
        <dbReference type="ARBA" id="ARBA00022553"/>
    </source>
</evidence>
<dbReference type="PANTHER" id="PTHR43775">
    <property type="entry name" value="FATTY ACID SYNTHASE"/>
    <property type="match status" value="1"/>
</dbReference>
<name>A0ABW0AS51_9ACTN</name>
<evidence type="ECO:0000256" key="8">
    <source>
        <dbReference type="ARBA" id="ARBA00023315"/>
    </source>
</evidence>
<dbReference type="PROSITE" id="PS50075">
    <property type="entry name" value="CARRIER"/>
    <property type="match status" value="1"/>
</dbReference>
<dbReference type="Gene3D" id="3.40.50.720">
    <property type="entry name" value="NAD(P)-binding Rossmann-like Domain"/>
    <property type="match status" value="1"/>
</dbReference>
<dbReference type="InterPro" id="IPR015083">
    <property type="entry name" value="NorB/c/GfsB-D-like_docking"/>
</dbReference>
<dbReference type="Gene3D" id="3.10.129.110">
    <property type="entry name" value="Polyketide synthase dehydratase"/>
    <property type="match status" value="1"/>
</dbReference>
<evidence type="ECO:0000256" key="1">
    <source>
        <dbReference type="ARBA" id="ARBA00001957"/>
    </source>
</evidence>
<evidence type="ECO:0000256" key="6">
    <source>
        <dbReference type="ARBA" id="ARBA00023194"/>
    </source>
</evidence>
<dbReference type="InterPro" id="IPR049900">
    <property type="entry name" value="PKS_mFAS_DH"/>
</dbReference>
<evidence type="ECO:0000259" key="13">
    <source>
        <dbReference type="PROSITE" id="PS52019"/>
    </source>
</evidence>
<dbReference type="SUPFAM" id="SSF55048">
    <property type="entry name" value="Probable ACP-binding domain of malonyl-CoA ACP transacylase"/>
    <property type="match status" value="1"/>
</dbReference>
<dbReference type="InterPro" id="IPR050091">
    <property type="entry name" value="PKS_NRPS_Biosynth_Enz"/>
</dbReference>
<keyword evidence="14" id="KW-0436">Ligase</keyword>
<dbReference type="CDD" id="cd08956">
    <property type="entry name" value="KR_3_FAS_SDR_x"/>
    <property type="match status" value="1"/>
</dbReference>
<dbReference type="InterPro" id="IPR014043">
    <property type="entry name" value="Acyl_transferase_dom"/>
</dbReference>
<keyword evidence="15" id="KW-1185">Reference proteome</keyword>
<dbReference type="Gene3D" id="3.40.366.10">
    <property type="entry name" value="Malonyl-Coenzyme A Acyl Carrier Protein, domain 2"/>
    <property type="match status" value="1"/>
</dbReference>
<dbReference type="Proteomes" id="UP001596160">
    <property type="component" value="Unassembled WGS sequence"/>
</dbReference>
<keyword evidence="6" id="KW-0045">Antibiotic biosynthesis</keyword>
<dbReference type="SUPFAM" id="SSF52151">
    <property type="entry name" value="FabD/lysophospholipase-like"/>
    <property type="match status" value="1"/>
</dbReference>
<dbReference type="SUPFAM" id="SSF51735">
    <property type="entry name" value="NAD(P)-binding Rossmann-fold domains"/>
    <property type="match status" value="2"/>
</dbReference>
<feature type="active site" description="Proton acceptor; for dehydratase activity" evidence="9">
    <location>
        <position position="938"/>
    </location>
</feature>
<dbReference type="InterPro" id="IPR016035">
    <property type="entry name" value="Acyl_Trfase/lysoPLipase"/>
</dbReference>
<feature type="region of interest" description="N-terminal hotdog fold" evidence="9">
    <location>
        <begin position="906"/>
        <end position="1023"/>
    </location>
</feature>
<feature type="active site" description="Proton donor; for dehydratase activity" evidence="9">
    <location>
        <position position="1096"/>
    </location>
</feature>
<dbReference type="InterPro" id="IPR016036">
    <property type="entry name" value="Malonyl_transacylase_ACP-bd"/>
</dbReference>
<feature type="domain" description="PKS/mFAS DH" evidence="13">
    <location>
        <begin position="906"/>
        <end position="1178"/>
    </location>
</feature>
<feature type="domain" description="Carrier" evidence="11">
    <location>
        <begin position="1673"/>
        <end position="1748"/>
    </location>
</feature>
<dbReference type="SMART" id="SM00827">
    <property type="entry name" value="PKS_AT"/>
    <property type="match status" value="1"/>
</dbReference>
<dbReference type="InterPro" id="IPR020806">
    <property type="entry name" value="PKS_PP-bd"/>
</dbReference>
<dbReference type="InterPro" id="IPR057326">
    <property type="entry name" value="KR_dom"/>
</dbReference>
<dbReference type="SMART" id="SM00823">
    <property type="entry name" value="PKS_PP"/>
    <property type="match status" value="1"/>
</dbReference>
<dbReference type="InterPro" id="IPR020841">
    <property type="entry name" value="PKS_Beta-ketoAc_synthase_dom"/>
</dbReference>
<dbReference type="InterPro" id="IPR014031">
    <property type="entry name" value="Ketoacyl_synth_C"/>
</dbReference>
<dbReference type="PROSITE" id="PS52004">
    <property type="entry name" value="KS3_2"/>
    <property type="match status" value="1"/>
</dbReference>
<dbReference type="Pfam" id="PF00109">
    <property type="entry name" value="ketoacyl-synt"/>
    <property type="match status" value="1"/>
</dbReference>
<dbReference type="GO" id="GO:0016874">
    <property type="term" value="F:ligase activity"/>
    <property type="evidence" value="ECO:0007669"/>
    <property type="project" value="UniProtKB-KW"/>
</dbReference>
<dbReference type="EC" id="2.3.1.-" evidence="14"/>
<dbReference type="InterPro" id="IPR016039">
    <property type="entry name" value="Thiolase-like"/>
</dbReference>
<dbReference type="InterPro" id="IPR006162">
    <property type="entry name" value="Ppantetheine_attach_site"/>
</dbReference>
<dbReference type="SMART" id="SM00826">
    <property type="entry name" value="PKS_DH"/>
    <property type="match status" value="1"/>
</dbReference>
<evidence type="ECO:0000256" key="2">
    <source>
        <dbReference type="ARBA" id="ARBA00004792"/>
    </source>
</evidence>
<dbReference type="InterPro" id="IPR018201">
    <property type="entry name" value="Ketoacyl_synth_AS"/>
</dbReference>
<dbReference type="Pfam" id="PF16197">
    <property type="entry name" value="KAsynt_C_assoc"/>
    <property type="match status" value="1"/>
</dbReference>
<keyword evidence="8 14" id="KW-0012">Acyltransferase</keyword>
<dbReference type="PANTHER" id="PTHR43775:SF51">
    <property type="entry name" value="INACTIVE PHENOLPHTHIOCEROL SYNTHESIS POLYKETIDE SYNTHASE TYPE I PKS1-RELATED"/>
    <property type="match status" value="1"/>
</dbReference>
<dbReference type="SMART" id="SM00825">
    <property type="entry name" value="PKS_KS"/>
    <property type="match status" value="1"/>
</dbReference>
<dbReference type="SUPFAM" id="SSF53901">
    <property type="entry name" value="Thiolase-like"/>
    <property type="match status" value="1"/>
</dbReference>
<dbReference type="Pfam" id="PF00550">
    <property type="entry name" value="PP-binding"/>
    <property type="match status" value="1"/>
</dbReference>
<proteinExistence type="predicted"/>
<evidence type="ECO:0000259" key="11">
    <source>
        <dbReference type="PROSITE" id="PS50075"/>
    </source>
</evidence>
<keyword evidence="5 14" id="KW-0808">Transferase</keyword>
<reference evidence="15" key="1">
    <citation type="journal article" date="2019" name="Int. J. Syst. Evol. Microbiol.">
        <title>The Global Catalogue of Microorganisms (GCM) 10K type strain sequencing project: providing services to taxonomists for standard genome sequencing and annotation.</title>
        <authorList>
            <consortium name="The Broad Institute Genomics Platform"/>
            <consortium name="The Broad Institute Genome Sequencing Center for Infectious Disease"/>
            <person name="Wu L."/>
            <person name="Ma J."/>
        </authorList>
    </citation>
    <scope>NUCLEOTIDE SEQUENCE [LARGE SCALE GENOMIC DNA]</scope>
    <source>
        <strain evidence="15">PCU 266</strain>
    </source>
</reference>
<dbReference type="CDD" id="cd00833">
    <property type="entry name" value="PKS"/>
    <property type="match status" value="1"/>
</dbReference>
<dbReference type="InterPro" id="IPR042104">
    <property type="entry name" value="PKS_dehydratase_sf"/>
</dbReference>
<dbReference type="Pfam" id="PF00698">
    <property type="entry name" value="Acyl_transf_1"/>
    <property type="match status" value="1"/>
</dbReference>
<dbReference type="InterPro" id="IPR036291">
    <property type="entry name" value="NAD(P)-bd_dom_sf"/>
</dbReference>
<evidence type="ECO:0000256" key="3">
    <source>
        <dbReference type="ARBA" id="ARBA00022450"/>
    </source>
</evidence>
<evidence type="ECO:0000259" key="12">
    <source>
        <dbReference type="PROSITE" id="PS52004"/>
    </source>
</evidence>
<keyword evidence="3" id="KW-0596">Phosphopantetheine</keyword>
<feature type="domain" description="Ketosynthase family 3 (KS3)" evidence="12">
    <location>
        <begin position="52"/>
        <end position="477"/>
    </location>
</feature>
<dbReference type="InterPro" id="IPR032821">
    <property type="entry name" value="PKS_assoc"/>
</dbReference>
<evidence type="ECO:0000256" key="9">
    <source>
        <dbReference type="PROSITE-ProRule" id="PRU01363"/>
    </source>
</evidence>
<dbReference type="InterPro" id="IPR036736">
    <property type="entry name" value="ACP-like_sf"/>
</dbReference>
<dbReference type="Pfam" id="PF02801">
    <property type="entry name" value="Ketoacyl-synt_C"/>
    <property type="match status" value="1"/>
</dbReference>
<comment type="pathway">
    <text evidence="2">Antibiotic biosynthesis.</text>
</comment>
<dbReference type="Gene3D" id="1.10.1200.10">
    <property type="entry name" value="ACP-like"/>
    <property type="match status" value="1"/>
</dbReference>
<dbReference type="InterPro" id="IPR049551">
    <property type="entry name" value="PKS_DH_C"/>
</dbReference>
<evidence type="ECO:0000313" key="15">
    <source>
        <dbReference type="Proteomes" id="UP001596160"/>
    </source>
</evidence>
<keyword evidence="4" id="KW-0597">Phosphoprotein</keyword>
<dbReference type="InterPro" id="IPR049552">
    <property type="entry name" value="PKS_DH_N"/>
</dbReference>
<sequence>MRPRGRGSDTVRENQQEKQQESQDKVVDYLKRVTADLRRARQRVQELESQGEEPIAIVGMACRYPGGVGSPEDLWQLVADGVDAIGPLPTRRGWAEDLYDPDPEAKGKSYTREGGFLYNADAFDAGFFGISPREALGMDPQQRLLLETTWETFEHAGIDPATMRGTDIGVFAGVMYYDYAPPVRQIPQELEGILMTGNAGSVISGRLAYSFGLTGPTVTVDTACSSSLVALHLAAQALRSGECSMALAGGVAVMHTPSTFVEFSRQRGLAPDGRSKSFSADADGVGWGEGVGMLLVERLSDARRNGHQILAVLRGSAVNQDGASNGLTAPNGPSQRRVIRQALDIARLKPADVDVVEAHGTGTPLGDPIEAEALLATYGRHRGDRGPLWLGSLKSNIGHAQAAAGVGGVIKMVQAMRHGVLPKTLHAEQRSPEIDWSGGGVELLTEARDWPETGRPRRAAVSSFGVSGTNAHVVLEQAPETEEPSAEGTVPAVVPWIVSGRTPEALRDQIERLRAFADDSDARPVDIGASLVSSRSLFEHRAVIIGDQTVEGTAGNGRVAVMFTGQGSQRAGMGQELYETYPAFAAAYDAVLSHLDEGLREIIRSGEGLDETGNTQPALFALEVALYRLIETWGVKPEALTGHSIGEITAAHVAGVLSLADACTLVSARGRLMQNLPTGGAMIAVQTTEEAVLPLLAGRESSVGIAAINGPDSLVIAGTETDTLDIAQQLGVKFKRLPVSHAFHSPLMEPILNDFRDVVTKLTFHTPRIPIVSTVTGKLTAPDELRSVDYWVEHVRRPVRFTHAIHTLTEQGIDNLLELGPDATLSALTNGTPTLRKNRPEPQQLITALAHLHVNGTTIDWTTYYQNTGTHPIQLPTYAFQHENYWLITTPDAGDVTSAGLVATGHPLLSAVVELADGDGAVLTGRLSLQTHPWLADHTVLGSAVVPGAAFVELAVLAGDRVGCDTIGELVLAAPLVLPEHGNVQLQITVTGREFAIYSRPDGDDHPWTQHATGTLVAGAGRTAEALVVWPPAGAVEVDIEGTYERLVEQGHGYGPAFQGLRKVWQLDGEVYAEASLPDDQGEEAGRFTLHPALLDVVAQASLLTGRTEAGGAEGDVRVPHTWSGVSLHATGASVLRIRLTRGADGGSSAVHIADGTGAAVAYVENLSWRTVQADELADVRTRSAQGLFRLDWLPVPAGRQSQAPEPNDWFTLDTDGGDAAEGLAGLVRAMDAGDLASPPPVVVAPITYTPPRQPHASGTPGTVRAAAHQALRLVQGWLADDRFADSKLVVLTRGDALTASPVHGLLRTAQTENPGRFVLIDADGGEQRQTDDIAAAAVAAEEPQLVLREGELLVPRLVRTTSSDAVPASERVPAFHPDGTVLITGATGSLGSLLARHLVAEHGVRHLLLTSRRGPAAPGAEELTAELTALGADVTVAACDAADRTALAALLAGVPAKHPVTAVVHTAGVTDDGVLASLTPDRLDAVLRPKVDAAWNLHELTADLDLSAFVLYSSVSGLLGGAGQGNYAAANAFLDELAAHRTARGLPALSLAWGAWGGAAAGLAGELDEADLTRLRRSGIVPLMPEQGLSLFDAALTIADGGGGRDEGRSLLVPAPFDTSVLSRRRADELPAVLRALVPAIGRRSAANGGEPDGGGSLPRRLAGLSAEEQERELTELVRTQVARVLGHAGRESVAPDRAFKEFGFDSLTSIELRNRLNSATGLRLPTALVFDHPTPAAVAAHLRTELLPQLGGAAGEDTDDPQDRRLRQVLTSVPLDRIRRAGLLDVLLQLAAPEAGTAARAMNQDAAPAEAAGVAETVDSIDEMDAESLLLLATGVERS</sequence>
<gene>
    <name evidence="14" type="ORF">ACFPRH_33090</name>
</gene>
<dbReference type="InterPro" id="IPR020807">
    <property type="entry name" value="PKS_DH"/>
</dbReference>
<dbReference type="PROSITE" id="PS00606">
    <property type="entry name" value="KS3_1"/>
    <property type="match status" value="1"/>
</dbReference>
<organism evidence="14 15">
    <name type="scientific">Streptomyces amakusaensis</name>
    <dbReference type="NCBI Taxonomy" id="67271"/>
    <lineage>
        <taxon>Bacteria</taxon>
        <taxon>Bacillati</taxon>
        <taxon>Actinomycetota</taxon>
        <taxon>Actinomycetes</taxon>
        <taxon>Kitasatosporales</taxon>
        <taxon>Streptomycetaceae</taxon>
        <taxon>Streptomyces</taxon>
    </lineage>
</organism>
<dbReference type="SMART" id="SM00822">
    <property type="entry name" value="PKS_KR"/>
    <property type="match status" value="1"/>
</dbReference>
<keyword evidence="7" id="KW-0511">Multifunctional enzyme</keyword>
<evidence type="ECO:0000256" key="7">
    <source>
        <dbReference type="ARBA" id="ARBA00023268"/>
    </source>
</evidence>
<dbReference type="PROSITE" id="PS52019">
    <property type="entry name" value="PKS_MFAS_DH"/>
    <property type="match status" value="1"/>
</dbReference>
<dbReference type="EMBL" id="JBHSKP010000036">
    <property type="protein sequence ID" value="MFC5156559.1"/>
    <property type="molecule type" value="Genomic_DNA"/>
</dbReference>
<protein>
    <submittedName>
        <fullName evidence="14">Type I polyketide synthase</fullName>
        <ecNumber evidence="14">2.3.1.-</ecNumber>
        <ecNumber evidence="14">6.4.-.-</ecNumber>
    </submittedName>
</protein>
<evidence type="ECO:0000256" key="10">
    <source>
        <dbReference type="SAM" id="MobiDB-lite"/>
    </source>
</evidence>
<accession>A0ABW0AS51</accession>
<feature type="region of interest" description="Disordered" evidence="10">
    <location>
        <begin position="1"/>
        <end position="26"/>
    </location>
</feature>
<dbReference type="SUPFAM" id="SSF47336">
    <property type="entry name" value="ACP-like"/>
    <property type="match status" value="1"/>
</dbReference>
<dbReference type="InterPro" id="IPR001227">
    <property type="entry name" value="Ac_transferase_dom_sf"/>
</dbReference>
<dbReference type="PROSITE" id="PS00012">
    <property type="entry name" value="PHOSPHOPANTETHEINE"/>
    <property type="match status" value="1"/>
</dbReference>
<dbReference type="Pfam" id="PF08990">
    <property type="entry name" value="Docking"/>
    <property type="match status" value="1"/>
</dbReference>
<dbReference type="InterPro" id="IPR055123">
    <property type="entry name" value="SpnB-like_Rossmann"/>
</dbReference>
<dbReference type="Pfam" id="PF08659">
    <property type="entry name" value="KR"/>
    <property type="match status" value="1"/>
</dbReference>
<dbReference type="EC" id="6.4.-.-" evidence="14"/>
<dbReference type="Gene3D" id="3.30.70.3290">
    <property type="match status" value="1"/>
</dbReference>
<dbReference type="Pfam" id="PF21089">
    <property type="entry name" value="PKS_DH_N"/>
    <property type="match status" value="1"/>
</dbReference>
<comment type="caution">
    <text evidence="14">The sequence shown here is derived from an EMBL/GenBank/DDBJ whole genome shotgun (WGS) entry which is preliminary data.</text>
</comment>
<dbReference type="Pfam" id="PF22953">
    <property type="entry name" value="SpnB_Rossmann"/>
    <property type="match status" value="1"/>
</dbReference>